<dbReference type="PANTHER" id="PTHR10414">
    <property type="entry name" value="ETHANOLAMINEPHOSPHOTRANSFERASE"/>
    <property type="match status" value="1"/>
</dbReference>
<comment type="caution">
    <text evidence="8">The sequence shown here is derived from an EMBL/GenBank/DDBJ whole genome shotgun (WGS) entry which is preliminary data.</text>
</comment>
<dbReference type="AlphaFoldDB" id="A0A8T0F2T3"/>
<evidence type="ECO:0000256" key="5">
    <source>
        <dbReference type="RuleBase" id="RU003750"/>
    </source>
</evidence>
<feature type="transmembrane region" description="Helical" evidence="6">
    <location>
        <begin position="594"/>
        <end position="612"/>
    </location>
</feature>
<accession>A0A8T0F2T3</accession>
<keyword evidence="4 6" id="KW-0472">Membrane</keyword>
<evidence type="ECO:0000256" key="6">
    <source>
        <dbReference type="SAM" id="Phobius"/>
    </source>
</evidence>
<feature type="transmembrane region" description="Helical" evidence="6">
    <location>
        <begin position="351"/>
        <end position="370"/>
    </location>
</feature>
<evidence type="ECO:0000256" key="7">
    <source>
        <dbReference type="SAM" id="SignalP"/>
    </source>
</evidence>
<dbReference type="GO" id="GO:0005794">
    <property type="term" value="C:Golgi apparatus"/>
    <property type="evidence" value="ECO:0007669"/>
    <property type="project" value="TreeGrafter"/>
</dbReference>
<name>A0A8T0F2T3_ARGBR</name>
<dbReference type="EMBL" id="JABXBU010000030">
    <property type="protein sequence ID" value="KAF8784762.1"/>
    <property type="molecule type" value="Genomic_DNA"/>
</dbReference>
<sequence length="690" mass="81049">MAIHITFLPSLQYLALAKIAITVYNNPRISLLVDELEELEEMCQDITCYTHRHRVQEKWLIIQEKVVNRLRRYLPFSMRKKVAGCLRSIHSEVKKWKEDHYEILSDDVNYKNFLCWKSEGTINRPLTAKELIRNKSLEAKKLFVVACTYFLISDVIILWNKISVASLKDLYHGNTNLVIRFWIERMIDDSRISWIWNTSDQQQVTSKLRPLFIKPDDSYRIRLSSFFHMLTTSDRRGYFLIKEWTDKLHHDDLRFCFNQMTENEQKEILYLCPLLVLEFHLEWPLQSIFIKMVNHMNPHVMYYQYLSPERIKGFENYKYSAIDTSPLSNYVMHPFWNQVVKLVPKWLAPNILTFTGFLLTSVNAILLAIYDYNFSASSDLDQTTPPVPRWVWLVCAINHFLAHTLDGIDGKHARRTKSSGPLGELMDHGLDSWAALFMPTCMYSVFGCGEYSCTQLRVFFILWSVHLCFIFSHWEKYNTGVLYLPWGYDISQMVLLAAFLMTYFKSYHFWKFTIPILNIGSGEVIEILIYAGTFAMSLPVSLYNIYCAYKKGELKQTSLWEAMRPLVPILLLFLSTTIWAVYSPTNILLNDARVFYWLVGTVFSNIACRLIVSQMSSTRCEAFNWLFYPIGLALLYIFSYPHHSRTEVQIAWSLLILSVLAHIHYGVCVVQQMCRHFKIHCFSLKKDEKD</sequence>
<evidence type="ECO:0000256" key="3">
    <source>
        <dbReference type="ARBA" id="ARBA00022679"/>
    </source>
</evidence>
<keyword evidence="6" id="KW-1133">Transmembrane helix</keyword>
<evidence type="ECO:0000256" key="2">
    <source>
        <dbReference type="ARBA" id="ARBA00010441"/>
    </source>
</evidence>
<evidence type="ECO:0000256" key="1">
    <source>
        <dbReference type="ARBA" id="ARBA00004370"/>
    </source>
</evidence>
<dbReference type="PROSITE" id="PS00379">
    <property type="entry name" value="CDP_ALCOHOL_P_TRANSF"/>
    <property type="match status" value="1"/>
</dbReference>
<comment type="similarity">
    <text evidence="2 5">Belongs to the CDP-alcohol phosphatidyltransferase class-I family.</text>
</comment>
<dbReference type="Pfam" id="PF01066">
    <property type="entry name" value="CDP-OH_P_transf"/>
    <property type="match status" value="1"/>
</dbReference>
<feature type="transmembrane region" description="Helical" evidence="6">
    <location>
        <begin position="649"/>
        <end position="670"/>
    </location>
</feature>
<dbReference type="GO" id="GO:0005789">
    <property type="term" value="C:endoplasmic reticulum membrane"/>
    <property type="evidence" value="ECO:0007669"/>
    <property type="project" value="TreeGrafter"/>
</dbReference>
<comment type="subcellular location">
    <subcellularLocation>
        <location evidence="1">Membrane</location>
    </subcellularLocation>
</comment>
<feature type="transmembrane region" description="Helical" evidence="6">
    <location>
        <begin position="624"/>
        <end position="643"/>
    </location>
</feature>
<evidence type="ECO:0000313" key="9">
    <source>
        <dbReference type="Proteomes" id="UP000807504"/>
    </source>
</evidence>
<organism evidence="8 9">
    <name type="scientific">Argiope bruennichi</name>
    <name type="common">Wasp spider</name>
    <name type="synonym">Aranea bruennichi</name>
    <dbReference type="NCBI Taxonomy" id="94029"/>
    <lineage>
        <taxon>Eukaryota</taxon>
        <taxon>Metazoa</taxon>
        <taxon>Ecdysozoa</taxon>
        <taxon>Arthropoda</taxon>
        <taxon>Chelicerata</taxon>
        <taxon>Arachnida</taxon>
        <taxon>Araneae</taxon>
        <taxon>Araneomorphae</taxon>
        <taxon>Entelegynae</taxon>
        <taxon>Araneoidea</taxon>
        <taxon>Araneidae</taxon>
        <taxon>Argiope</taxon>
    </lineage>
</organism>
<dbReference type="Gene3D" id="1.20.120.1760">
    <property type="match status" value="1"/>
</dbReference>
<dbReference type="Proteomes" id="UP000807504">
    <property type="component" value="Unassembled WGS sequence"/>
</dbReference>
<keyword evidence="6" id="KW-0812">Transmembrane</keyword>
<reference evidence="8" key="1">
    <citation type="journal article" date="2020" name="bioRxiv">
        <title>Chromosome-level reference genome of the European wasp spider Argiope bruennichi: a resource for studies on range expansion and evolutionary adaptation.</title>
        <authorList>
            <person name="Sheffer M.M."/>
            <person name="Hoppe A."/>
            <person name="Krehenwinkel H."/>
            <person name="Uhl G."/>
            <person name="Kuss A.W."/>
            <person name="Jensen L."/>
            <person name="Jensen C."/>
            <person name="Gillespie R.G."/>
            <person name="Hoff K.J."/>
            <person name="Prost S."/>
        </authorList>
    </citation>
    <scope>NUCLEOTIDE SEQUENCE</scope>
</reference>
<dbReference type="FunFam" id="1.20.120.1760:FF:000016">
    <property type="entry name" value="ethanolaminephosphotransferase 1"/>
    <property type="match status" value="1"/>
</dbReference>
<feature type="signal peptide" evidence="7">
    <location>
        <begin position="1"/>
        <end position="17"/>
    </location>
</feature>
<feature type="transmembrane region" description="Helical" evidence="6">
    <location>
        <begin position="524"/>
        <end position="546"/>
    </location>
</feature>
<dbReference type="GO" id="GO:0006646">
    <property type="term" value="P:phosphatidylethanolamine biosynthetic process"/>
    <property type="evidence" value="ECO:0007669"/>
    <property type="project" value="TreeGrafter"/>
</dbReference>
<protein>
    <submittedName>
        <fullName evidence="8">Ethanolaminephosphotransferase 1 like protein</fullName>
    </submittedName>
</protein>
<dbReference type="InterPro" id="IPR000462">
    <property type="entry name" value="CDP-OH_P_trans"/>
</dbReference>
<feature type="transmembrane region" description="Helical" evidence="6">
    <location>
        <begin position="486"/>
        <end position="504"/>
    </location>
</feature>
<keyword evidence="9" id="KW-1185">Reference proteome</keyword>
<feature type="chain" id="PRO_5035734594" evidence="7">
    <location>
        <begin position="18"/>
        <end position="690"/>
    </location>
</feature>
<gene>
    <name evidence="8" type="ORF">HNY73_010402</name>
</gene>
<dbReference type="GO" id="GO:0004307">
    <property type="term" value="F:ethanolaminephosphotransferase activity"/>
    <property type="evidence" value="ECO:0007669"/>
    <property type="project" value="TreeGrafter"/>
</dbReference>
<dbReference type="InterPro" id="IPR043130">
    <property type="entry name" value="CDP-OH_PTrfase_TM_dom"/>
</dbReference>
<keyword evidence="7" id="KW-0732">Signal</keyword>
<evidence type="ECO:0000256" key="4">
    <source>
        <dbReference type="ARBA" id="ARBA00023136"/>
    </source>
</evidence>
<feature type="transmembrane region" description="Helical" evidence="6">
    <location>
        <begin position="566"/>
        <end position="582"/>
    </location>
</feature>
<keyword evidence="3 5" id="KW-0808">Transferase</keyword>
<dbReference type="PANTHER" id="PTHR10414:SF71">
    <property type="entry name" value="FI05338P"/>
    <property type="match status" value="1"/>
</dbReference>
<dbReference type="InterPro" id="IPR014472">
    <property type="entry name" value="CHOPT"/>
</dbReference>
<evidence type="ECO:0000313" key="8">
    <source>
        <dbReference type="EMBL" id="KAF8784762.1"/>
    </source>
</evidence>
<reference evidence="8" key="2">
    <citation type="submission" date="2020-06" db="EMBL/GenBank/DDBJ databases">
        <authorList>
            <person name="Sheffer M."/>
        </authorList>
    </citation>
    <scope>NUCLEOTIDE SEQUENCE</scope>
</reference>
<proteinExistence type="inferred from homology"/>
<dbReference type="InterPro" id="IPR048254">
    <property type="entry name" value="CDP_ALCOHOL_P_TRANSF_CS"/>
</dbReference>